<reference evidence="7 8" key="1">
    <citation type="submission" date="2020-08" db="EMBL/GenBank/DDBJ databases">
        <title>Sequencing the genomes of 1000 actinobacteria strains.</title>
        <authorList>
            <person name="Klenk H.-P."/>
        </authorList>
    </citation>
    <scope>NUCLEOTIDE SEQUENCE [LARGE SCALE GENOMIC DNA]</scope>
    <source>
        <strain evidence="7 8">DSM 45084</strain>
    </source>
</reference>
<feature type="domain" description="Amine oxidase" evidence="6">
    <location>
        <begin position="53"/>
        <end position="467"/>
    </location>
</feature>
<evidence type="ECO:0000256" key="5">
    <source>
        <dbReference type="SAM" id="SignalP"/>
    </source>
</evidence>
<dbReference type="SUPFAM" id="SSF51905">
    <property type="entry name" value="FAD/NAD(P)-binding domain"/>
    <property type="match status" value="1"/>
</dbReference>
<feature type="signal peptide" evidence="5">
    <location>
        <begin position="1"/>
        <end position="35"/>
    </location>
</feature>
<dbReference type="InterPro" id="IPR036188">
    <property type="entry name" value="FAD/NAD-bd_sf"/>
</dbReference>
<feature type="binding site" evidence="4">
    <location>
        <position position="371"/>
    </location>
    <ligand>
        <name>substrate</name>
    </ligand>
</feature>
<evidence type="ECO:0000256" key="4">
    <source>
        <dbReference type="PIRSR" id="PIRSR601613-1"/>
    </source>
</evidence>
<feature type="binding site" evidence="4">
    <location>
        <position position="268"/>
    </location>
    <ligand>
        <name>FAD</name>
        <dbReference type="ChEBI" id="CHEBI:57692"/>
    </ligand>
</feature>
<proteinExistence type="inferred from homology"/>
<dbReference type="Gene3D" id="1.10.405.10">
    <property type="entry name" value="Guanine Nucleotide Dissociation Inhibitor, domain 1"/>
    <property type="match status" value="1"/>
</dbReference>
<organism evidence="7 8">
    <name type="scientific">Saccharothrix violaceirubra</name>
    <dbReference type="NCBI Taxonomy" id="413306"/>
    <lineage>
        <taxon>Bacteria</taxon>
        <taxon>Bacillati</taxon>
        <taxon>Actinomycetota</taxon>
        <taxon>Actinomycetes</taxon>
        <taxon>Pseudonocardiales</taxon>
        <taxon>Pseudonocardiaceae</taxon>
        <taxon>Saccharothrix</taxon>
    </lineage>
</organism>
<gene>
    <name evidence="7" type="ORF">F4559_003682</name>
</gene>
<dbReference type="Gene3D" id="3.50.50.60">
    <property type="entry name" value="FAD/NAD(P)-binding domain"/>
    <property type="match status" value="1"/>
</dbReference>
<accession>A0A7W7T4B9</accession>
<dbReference type="PANTHER" id="PTHR43563">
    <property type="entry name" value="AMINE OXIDASE"/>
    <property type="match status" value="1"/>
</dbReference>
<name>A0A7W7T4B9_9PSEU</name>
<evidence type="ECO:0000256" key="3">
    <source>
        <dbReference type="ARBA" id="ARBA00023002"/>
    </source>
</evidence>
<dbReference type="AlphaFoldDB" id="A0A7W7T4B9"/>
<dbReference type="Proteomes" id="UP000542674">
    <property type="component" value="Unassembled WGS sequence"/>
</dbReference>
<dbReference type="EMBL" id="JACHJS010000001">
    <property type="protein sequence ID" value="MBB4966323.1"/>
    <property type="molecule type" value="Genomic_DNA"/>
</dbReference>
<feature type="chain" id="PRO_5038426745" evidence="5">
    <location>
        <begin position="36"/>
        <end position="471"/>
    </location>
</feature>
<feature type="binding site" evidence="4">
    <location>
        <begin position="73"/>
        <end position="74"/>
    </location>
    <ligand>
        <name>FAD</name>
        <dbReference type="ChEBI" id="CHEBI:57692"/>
    </ligand>
</feature>
<keyword evidence="8" id="KW-1185">Reference proteome</keyword>
<dbReference type="GO" id="GO:0016491">
    <property type="term" value="F:oxidoreductase activity"/>
    <property type="evidence" value="ECO:0007669"/>
    <property type="project" value="UniProtKB-KW"/>
</dbReference>
<dbReference type="InterPro" id="IPR002937">
    <property type="entry name" value="Amino_oxidase"/>
</dbReference>
<dbReference type="Gene3D" id="3.90.660.10">
    <property type="match status" value="1"/>
</dbReference>
<dbReference type="PROSITE" id="PS51318">
    <property type="entry name" value="TAT"/>
    <property type="match status" value="1"/>
</dbReference>
<evidence type="ECO:0000256" key="2">
    <source>
        <dbReference type="ARBA" id="ARBA00005995"/>
    </source>
</evidence>
<comment type="caution">
    <text evidence="7">The sequence shown here is derived from an EMBL/GenBank/DDBJ whole genome shotgun (WGS) entry which is preliminary data.</text>
</comment>
<evidence type="ECO:0000256" key="1">
    <source>
        <dbReference type="ARBA" id="ARBA00001974"/>
    </source>
</evidence>
<keyword evidence="3" id="KW-0560">Oxidoreductase</keyword>
<evidence type="ECO:0000313" key="7">
    <source>
        <dbReference type="EMBL" id="MBB4966323.1"/>
    </source>
</evidence>
<dbReference type="InterPro" id="IPR050703">
    <property type="entry name" value="Flavin_MAO"/>
</dbReference>
<dbReference type="RefSeq" id="WP_184670250.1">
    <property type="nucleotide sequence ID" value="NZ_BAABAI010000026.1"/>
</dbReference>
<evidence type="ECO:0000313" key="8">
    <source>
        <dbReference type="Proteomes" id="UP000542674"/>
    </source>
</evidence>
<dbReference type="Pfam" id="PF01593">
    <property type="entry name" value="Amino_oxidase"/>
    <property type="match status" value="1"/>
</dbReference>
<dbReference type="InterPro" id="IPR001613">
    <property type="entry name" value="Flavin_amine_oxidase"/>
</dbReference>
<sequence>MSSGEQEQRVVGRRSVLKAAAGVAAAGLVATPAVAGAEETGGWADVIVIGSGFAGVTAARDLRAAGLRPLVIEARGRVGGRTWTSSFEGQTIEFGGQWVGDVHTNAIAELNRYGIATKPGGPLPLRAFFPNASGAQQEVDFLTANDHLNSLLAQLFEGSADYFPQPRNPLYAQGVLANYEPLSLQDRLNQLTLSTQDRLWLGGMTGVFSGGTSTRGALTAFAQAWAGGGHTGQGWNELQEYLIEGGTGALLGAILADARPDLRLNSPVVSVTQEPGRVVVTTRSGARYRAPAVVVTAPVNVWHTIDFTPGLPAVHTAATTQGVGVPNAAKLLIRLAGGPRLPFALGAEGAPMSWIVPQTELANGDQLVVGFTVDPTINLASVADVQAKVRTILPGATVRGFRAHSWWRDPWAQGGWALRSPGQLLQQVPAIHQPQGRVVFASGDVPAAWHGYIEGAIEAGKIGAAQALSII</sequence>
<comment type="cofactor">
    <cofactor evidence="1">
        <name>FAD</name>
        <dbReference type="ChEBI" id="CHEBI:57692"/>
    </cofactor>
</comment>
<comment type="similarity">
    <text evidence="2">Belongs to the flavin monoamine oxidase family.</text>
</comment>
<dbReference type="InterPro" id="IPR006311">
    <property type="entry name" value="TAT_signal"/>
</dbReference>
<dbReference type="PANTHER" id="PTHR43563:SF1">
    <property type="entry name" value="AMINE OXIDASE [FLAVIN-CONTAINING] B"/>
    <property type="match status" value="1"/>
</dbReference>
<dbReference type="PRINTS" id="PR00757">
    <property type="entry name" value="AMINEOXDASEF"/>
</dbReference>
<protein>
    <submittedName>
        <fullName evidence="7">Monoamine oxidase</fullName>
    </submittedName>
</protein>
<keyword evidence="5" id="KW-0732">Signal</keyword>
<evidence type="ECO:0000259" key="6">
    <source>
        <dbReference type="Pfam" id="PF01593"/>
    </source>
</evidence>